<dbReference type="GO" id="GO:0003677">
    <property type="term" value="F:DNA binding"/>
    <property type="evidence" value="ECO:0007669"/>
    <property type="project" value="InterPro"/>
</dbReference>
<dbReference type="InterPro" id="IPR010057">
    <property type="entry name" value="Transcription_activator_Rgg_C"/>
</dbReference>
<dbReference type="InterPro" id="IPR001387">
    <property type="entry name" value="Cro/C1-type_HTH"/>
</dbReference>
<dbReference type="SMART" id="SM00530">
    <property type="entry name" value="HTH_XRE"/>
    <property type="match status" value="1"/>
</dbReference>
<dbReference type="Pfam" id="PF01381">
    <property type="entry name" value="HTH_3"/>
    <property type="match status" value="1"/>
</dbReference>
<reference evidence="3" key="1">
    <citation type="submission" date="2017-02" db="EMBL/GenBank/DDBJ databases">
        <authorList>
            <person name="Dridi B."/>
        </authorList>
    </citation>
    <scope>NUCLEOTIDE SEQUENCE [LARGE SCALE GENOMIC DNA]</scope>
    <source>
        <strain evidence="3">bH819</strain>
    </source>
</reference>
<dbReference type="InterPro" id="IPR010982">
    <property type="entry name" value="Lambda_DNA-bd_dom_sf"/>
</dbReference>
<dbReference type="EMBL" id="FWFD01000003">
    <property type="protein sequence ID" value="SLM84785.1"/>
    <property type="molecule type" value="Genomic_DNA"/>
</dbReference>
<keyword evidence="3" id="KW-1185">Reference proteome</keyword>
<dbReference type="SUPFAM" id="SSF47413">
    <property type="entry name" value="lambda repressor-like DNA-binding domains"/>
    <property type="match status" value="1"/>
</dbReference>
<name>A0A1X6WKI9_9ENTE</name>
<evidence type="ECO:0000313" key="3">
    <source>
        <dbReference type="Proteomes" id="UP000195918"/>
    </source>
</evidence>
<dbReference type="PANTHER" id="PTHR37038:SF12">
    <property type="entry name" value="TRANSCRIPTIONAL REGULATOR"/>
    <property type="match status" value="1"/>
</dbReference>
<dbReference type="Pfam" id="PF21259">
    <property type="entry name" value="Rgg_C"/>
    <property type="match status" value="1"/>
</dbReference>
<dbReference type="InterPro" id="IPR053163">
    <property type="entry name" value="HTH-type_regulator_Rgg"/>
</dbReference>
<dbReference type="RefSeq" id="WP_086950430.1">
    <property type="nucleotide sequence ID" value="NZ_FWFD01000003.1"/>
</dbReference>
<protein>
    <submittedName>
        <fullName evidence="2">Positive transcriptional regulator, MutR family</fullName>
    </submittedName>
</protein>
<dbReference type="PANTHER" id="PTHR37038">
    <property type="entry name" value="TRANSCRIPTIONAL REGULATOR-RELATED"/>
    <property type="match status" value="1"/>
</dbReference>
<dbReference type="AlphaFoldDB" id="A0A1X6WKI9"/>
<feature type="domain" description="HTH cro/C1-type" evidence="1">
    <location>
        <begin position="7"/>
        <end position="60"/>
    </location>
</feature>
<evidence type="ECO:0000259" key="1">
    <source>
        <dbReference type="PROSITE" id="PS50943"/>
    </source>
</evidence>
<dbReference type="CDD" id="cd00093">
    <property type="entry name" value="HTH_XRE"/>
    <property type="match status" value="1"/>
</dbReference>
<proteinExistence type="predicted"/>
<accession>A0A1X6WKI9</accession>
<dbReference type="Gene3D" id="1.10.260.40">
    <property type="entry name" value="lambda repressor-like DNA-binding domains"/>
    <property type="match status" value="1"/>
</dbReference>
<dbReference type="OrthoDB" id="2296017at2"/>
<dbReference type="PROSITE" id="PS50943">
    <property type="entry name" value="HTH_CROC1"/>
    <property type="match status" value="1"/>
</dbReference>
<evidence type="ECO:0000313" key="2">
    <source>
        <dbReference type="EMBL" id="SLM84785.1"/>
    </source>
</evidence>
<gene>
    <name evidence="2" type="ORF">FM121_01735</name>
</gene>
<sequence>MDEGKLFRKLRKDRGLSLEQVSDELNSVSFISKFEKGNSNISLHRMERLLNNINVSVEEFFYLRELEENPKLNEDIKILRGYLTSEFYYYIAKLLSVNDQAVKKSFEIGIIEMKKIKTEMNSKKSWQRFISIYCDICIYTYEGNMNNRKERTTEIETAEINLMSKPVITYLYKVEDWGVFELVLFKMFLFTFKAEQIYQLLPLAINRTEKESQFHVIMKFKSEIIFSSFSYFANFRHQVWAKETLILARNMLKNQMDLTNSTCLLFYEGWYQLIFEDEEKGLETCHQATSIFRILEQPKMENTFKYILINIRKNKEEPDEYFMFV</sequence>
<dbReference type="Proteomes" id="UP000195918">
    <property type="component" value="Unassembled WGS sequence"/>
</dbReference>
<organism evidence="2 3">
    <name type="scientific">Vagococcus fluvialis bH819</name>
    <dbReference type="NCBI Taxonomy" id="1255619"/>
    <lineage>
        <taxon>Bacteria</taxon>
        <taxon>Bacillati</taxon>
        <taxon>Bacillota</taxon>
        <taxon>Bacilli</taxon>
        <taxon>Lactobacillales</taxon>
        <taxon>Enterococcaceae</taxon>
        <taxon>Vagococcus</taxon>
    </lineage>
</organism>
<dbReference type="NCBIfam" id="TIGR01716">
    <property type="entry name" value="RGG_Cterm"/>
    <property type="match status" value="1"/>
</dbReference>